<dbReference type="InterPro" id="IPR050245">
    <property type="entry name" value="PrsA_foldase"/>
</dbReference>
<comment type="caution">
    <text evidence="4">The sequence shown here is derived from an EMBL/GenBank/DDBJ whole genome shotgun (WGS) entry which is preliminary data.</text>
</comment>
<evidence type="ECO:0000313" key="4">
    <source>
        <dbReference type="EMBL" id="MBT0654431.1"/>
    </source>
</evidence>
<dbReference type="Pfam" id="PF13624">
    <property type="entry name" value="SurA_N_3"/>
    <property type="match status" value="1"/>
</dbReference>
<evidence type="ECO:0000313" key="5">
    <source>
        <dbReference type="Proteomes" id="UP000756860"/>
    </source>
</evidence>
<dbReference type="Proteomes" id="UP000756860">
    <property type="component" value="Unassembled WGS sequence"/>
</dbReference>
<dbReference type="PANTHER" id="PTHR47245">
    <property type="entry name" value="PEPTIDYLPROLYL ISOMERASE"/>
    <property type="match status" value="1"/>
</dbReference>
<dbReference type="InterPro" id="IPR046357">
    <property type="entry name" value="PPIase_dom_sf"/>
</dbReference>
<protein>
    <submittedName>
        <fullName evidence="4">Peptidylprolyl isomerase</fullName>
        <ecNumber evidence="4">5.2.1.8</ecNumber>
    </submittedName>
</protein>
<sequence length="322" mass="36427">MAFCRLIMLSICLACSCLNVASANELENVAVTVNGEKLSVAELSQEVQKIVPMETSFHGGMSAEKIKSIQARALAILVEKELQYQDALAKGLKPDDKALDAEFNRVVARFNNRSEFDKAIKKAGFSEKLLRRFIARDLLSEKIRKQEVDDRVGISEAAIREYYETNKSRYMKPEEYRASTILVKVDPASTAEERAKLRERAETLLKKVQDGADFGQLAYDNSDDMSRIKGGDMGFFHTGRTVPEFEEAVKKLKIGEVSGVIESMYGYHLIKLTEKKEPRQLPYEEVKDKIRTQQIEKQKKQLFDAWMAGLRAKAKIVYPGKG</sequence>
<feature type="domain" description="PpiC" evidence="3">
    <location>
        <begin position="173"/>
        <end position="274"/>
    </location>
</feature>
<dbReference type="PROSITE" id="PS50198">
    <property type="entry name" value="PPIC_PPIASE_2"/>
    <property type="match status" value="1"/>
</dbReference>
<dbReference type="InterPro" id="IPR000297">
    <property type="entry name" value="PPIase_PpiC"/>
</dbReference>
<keyword evidence="1 4" id="KW-0413">Isomerase</keyword>
<dbReference type="Pfam" id="PF13616">
    <property type="entry name" value="Rotamase_3"/>
    <property type="match status" value="1"/>
</dbReference>
<evidence type="ECO:0000256" key="2">
    <source>
        <dbReference type="SAM" id="SignalP"/>
    </source>
</evidence>
<dbReference type="SUPFAM" id="SSF54534">
    <property type="entry name" value="FKBP-like"/>
    <property type="match status" value="1"/>
</dbReference>
<dbReference type="PROSITE" id="PS51257">
    <property type="entry name" value="PROKAR_LIPOPROTEIN"/>
    <property type="match status" value="1"/>
</dbReference>
<gene>
    <name evidence="4" type="ORF">KI810_15370</name>
</gene>
<organism evidence="4 5">
    <name type="scientific">Geomobilimonas luticola</name>
    <dbReference type="NCBI Taxonomy" id="1114878"/>
    <lineage>
        <taxon>Bacteria</taxon>
        <taxon>Pseudomonadati</taxon>
        <taxon>Thermodesulfobacteriota</taxon>
        <taxon>Desulfuromonadia</taxon>
        <taxon>Geobacterales</taxon>
        <taxon>Geobacteraceae</taxon>
        <taxon>Geomobilimonas</taxon>
    </lineage>
</organism>
<keyword evidence="2" id="KW-0732">Signal</keyword>
<dbReference type="InterPro" id="IPR027304">
    <property type="entry name" value="Trigger_fact/SurA_dom_sf"/>
</dbReference>
<dbReference type="GO" id="GO:0003755">
    <property type="term" value="F:peptidyl-prolyl cis-trans isomerase activity"/>
    <property type="evidence" value="ECO:0007669"/>
    <property type="project" value="UniProtKB-EC"/>
</dbReference>
<dbReference type="Gene3D" id="3.10.50.40">
    <property type="match status" value="1"/>
</dbReference>
<accession>A0ABS5SGF0</accession>
<evidence type="ECO:0000256" key="1">
    <source>
        <dbReference type="PROSITE-ProRule" id="PRU00278"/>
    </source>
</evidence>
<evidence type="ECO:0000259" key="3">
    <source>
        <dbReference type="PROSITE" id="PS50198"/>
    </source>
</evidence>
<keyword evidence="1" id="KW-0697">Rotamase</keyword>
<dbReference type="PANTHER" id="PTHR47245:SF2">
    <property type="entry name" value="PEPTIDYL-PROLYL CIS-TRANS ISOMERASE HP_0175-RELATED"/>
    <property type="match status" value="1"/>
</dbReference>
<dbReference type="EMBL" id="JAHCVK010000010">
    <property type="protein sequence ID" value="MBT0654431.1"/>
    <property type="molecule type" value="Genomic_DNA"/>
</dbReference>
<dbReference type="Gene3D" id="1.10.4030.10">
    <property type="entry name" value="Porin chaperone SurA, peptide-binding domain"/>
    <property type="match status" value="1"/>
</dbReference>
<dbReference type="EC" id="5.2.1.8" evidence="4"/>
<dbReference type="InterPro" id="IPR023058">
    <property type="entry name" value="PPIase_PpiC_CS"/>
</dbReference>
<proteinExistence type="predicted"/>
<dbReference type="RefSeq" id="WP_214176437.1">
    <property type="nucleotide sequence ID" value="NZ_JAHCVK010000010.1"/>
</dbReference>
<name>A0ABS5SGF0_9BACT</name>
<dbReference type="PROSITE" id="PS01096">
    <property type="entry name" value="PPIC_PPIASE_1"/>
    <property type="match status" value="1"/>
</dbReference>
<reference evidence="4 5" key="1">
    <citation type="submission" date="2021-05" db="EMBL/GenBank/DDBJ databases">
        <title>The draft genome of Geobacter luticola JCM 17780.</title>
        <authorList>
            <person name="Xu Z."/>
            <person name="Masuda Y."/>
            <person name="Itoh H."/>
            <person name="Senoo K."/>
        </authorList>
    </citation>
    <scope>NUCLEOTIDE SEQUENCE [LARGE SCALE GENOMIC DNA]</scope>
    <source>
        <strain evidence="4 5">JCM 17780</strain>
    </source>
</reference>
<dbReference type="SUPFAM" id="SSF109998">
    <property type="entry name" value="Triger factor/SurA peptide-binding domain-like"/>
    <property type="match status" value="1"/>
</dbReference>
<keyword evidence="5" id="KW-1185">Reference proteome</keyword>
<feature type="chain" id="PRO_5047172992" evidence="2">
    <location>
        <begin position="24"/>
        <end position="322"/>
    </location>
</feature>
<feature type="signal peptide" evidence="2">
    <location>
        <begin position="1"/>
        <end position="23"/>
    </location>
</feature>